<organism evidence="1 2">
    <name type="scientific">Callosobruchus maculatus</name>
    <name type="common">Southern cowpea weevil</name>
    <name type="synonym">Pulse bruchid</name>
    <dbReference type="NCBI Taxonomy" id="64391"/>
    <lineage>
        <taxon>Eukaryota</taxon>
        <taxon>Metazoa</taxon>
        <taxon>Ecdysozoa</taxon>
        <taxon>Arthropoda</taxon>
        <taxon>Hexapoda</taxon>
        <taxon>Insecta</taxon>
        <taxon>Pterygota</taxon>
        <taxon>Neoptera</taxon>
        <taxon>Endopterygota</taxon>
        <taxon>Coleoptera</taxon>
        <taxon>Polyphaga</taxon>
        <taxon>Cucujiformia</taxon>
        <taxon>Chrysomeloidea</taxon>
        <taxon>Chrysomelidae</taxon>
        <taxon>Bruchinae</taxon>
        <taxon>Bruchini</taxon>
        <taxon>Callosobruchus</taxon>
    </lineage>
</organism>
<proteinExistence type="predicted"/>
<gene>
    <name evidence="1" type="ORF">CALMAC_LOCUS11365</name>
</gene>
<keyword evidence="2" id="KW-1185">Reference proteome</keyword>
<dbReference type="Proteomes" id="UP000410492">
    <property type="component" value="Unassembled WGS sequence"/>
</dbReference>
<reference evidence="1 2" key="1">
    <citation type="submission" date="2019-01" db="EMBL/GenBank/DDBJ databases">
        <authorList>
            <person name="Sayadi A."/>
        </authorList>
    </citation>
    <scope>NUCLEOTIDE SEQUENCE [LARGE SCALE GENOMIC DNA]</scope>
</reference>
<evidence type="ECO:0000313" key="1">
    <source>
        <dbReference type="EMBL" id="VEN50709.1"/>
    </source>
</evidence>
<sequence>MGILYSALFTVSWSPYKEVSLVWYEATSSWGHFFLKPLLPLDSSDSHFKTKDPQHGGFFRAKLQWMTPRRLVFV</sequence>
<evidence type="ECO:0000313" key="2">
    <source>
        <dbReference type="Proteomes" id="UP000410492"/>
    </source>
</evidence>
<name>A0A653CSN9_CALMS</name>
<protein>
    <submittedName>
        <fullName evidence="1">Uncharacterized protein</fullName>
    </submittedName>
</protein>
<dbReference type="AlphaFoldDB" id="A0A653CSN9"/>
<dbReference type="EMBL" id="CAACVG010008670">
    <property type="protein sequence ID" value="VEN50709.1"/>
    <property type="molecule type" value="Genomic_DNA"/>
</dbReference>
<accession>A0A653CSN9</accession>